<dbReference type="EMBL" id="RAQK01000001">
    <property type="protein sequence ID" value="RKE96882.1"/>
    <property type="molecule type" value="Genomic_DNA"/>
</dbReference>
<evidence type="ECO:0000256" key="4">
    <source>
        <dbReference type="ARBA" id="ARBA00022519"/>
    </source>
</evidence>
<dbReference type="InterPro" id="IPR055348">
    <property type="entry name" value="DctQ"/>
</dbReference>
<feature type="transmembrane region" description="Helical" evidence="9">
    <location>
        <begin position="134"/>
        <end position="158"/>
    </location>
</feature>
<comment type="subunit">
    <text evidence="9">The complex comprises the extracytoplasmic solute receptor protein and the two transmembrane proteins.</text>
</comment>
<comment type="function">
    <text evidence="9">Part of the tripartite ATP-independent periplasmic (TRAP) transport system.</text>
</comment>
<evidence type="ECO:0000259" key="10">
    <source>
        <dbReference type="Pfam" id="PF04290"/>
    </source>
</evidence>
<dbReference type="AlphaFoldDB" id="A0A420DRL2"/>
<dbReference type="Pfam" id="PF04290">
    <property type="entry name" value="DctQ"/>
    <property type="match status" value="1"/>
</dbReference>
<keyword evidence="12" id="KW-1185">Reference proteome</keyword>
<comment type="subcellular location">
    <subcellularLocation>
        <location evidence="1 9">Cell inner membrane</location>
        <topology evidence="1 9">Multi-pass membrane protein</topology>
    </subcellularLocation>
</comment>
<dbReference type="PANTHER" id="PTHR35011">
    <property type="entry name" value="2,3-DIKETO-L-GULONATE TRAP TRANSPORTER SMALL PERMEASE PROTEIN YIAM"/>
    <property type="match status" value="1"/>
</dbReference>
<comment type="caution">
    <text evidence="9">Lacks conserved residue(s) required for the propagation of feature annotation.</text>
</comment>
<feature type="domain" description="Tripartite ATP-independent periplasmic transporters DctQ component" evidence="10">
    <location>
        <begin position="72"/>
        <end position="203"/>
    </location>
</feature>
<dbReference type="GO" id="GO:0022857">
    <property type="term" value="F:transmembrane transporter activity"/>
    <property type="evidence" value="ECO:0007669"/>
    <property type="project" value="UniProtKB-UniRule"/>
</dbReference>
<feature type="transmembrane region" description="Helical" evidence="9">
    <location>
        <begin position="31"/>
        <end position="51"/>
    </location>
</feature>
<dbReference type="GO" id="GO:0005886">
    <property type="term" value="C:plasma membrane"/>
    <property type="evidence" value="ECO:0007669"/>
    <property type="project" value="UniProtKB-SubCell"/>
</dbReference>
<keyword evidence="5 9" id="KW-0812">Transmembrane</keyword>
<evidence type="ECO:0000256" key="3">
    <source>
        <dbReference type="ARBA" id="ARBA00022475"/>
    </source>
</evidence>
<proteinExistence type="inferred from homology"/>
<evidence type="ECO:0000256" key="8">
    <source>
        <dbReference type="ARBA" id="ARBA00038436"/>
    </source>
</evidence>
<keyword evidence="3" id="KW-1003">Cell membrane</keyword>
<dbReference type="InterPro" id="IPR007387">
    <property type="entry name" value="TRAP_DctQ"/>
</dbReference>
<evidence type="ECO:0000256" key="9">
    <source>
        <dbReference type="RuleBase" id="RU369079"/>
    </source>
</evidence>
<evidence type="ECO:0000256" key="7">
    <source>
        <dbReference type="ARBA" id="ARBA00023136"/>
    </source>
</evidence>
<organism evidence="11 12">
    <name type="scientific">Sulfitobacter guttiformis</name>
    <dbReference type="NCBI Taxonomy" id="74349"/>
    <lineage>
        <taxon>Bacteria</taxon>
        <taxon>Pseudomonadati</taxon>
        <taxon>Pseudomonadota</taxon>
        <taxon>Alphaproteobacteria</taxon>
        <taxon>Rhodobacterales</taxon>
        <taxon>Roseobacteraceae</taxon>
        <taxon>Sulfitobacter</taxon>
    </lineage>
</organism>
<evidence type="ECO:0000256" key="6">
    <source>
        <dbReference type="ARBA" id="ARBA00022989"/>
    </source>
</evidence>
<evidence type="ECO:0000256" key="1">
    <source>
        <dbReference type="ARBA" id="ARBA00004429"/>
    </source>
</evidence>
<accession>A0A420DRL2</accession>
<dbReference type="Proteomes" id="UP000284407">
    <property type="component" value="Unassembled WGS sequence"/>
</dbReference>
<dbReference type="OrthoDB" id="6116361at2"/>
<keyword evidence="4 9" id="KW-0997">Cell inner membrane</keyword>
<dbReference type="RefSeq" id="WP_025063814.1">
    <property type="nucleotide sequence ID" value="NZ_RAQK01000001.1"/>
</dbReference>
<comment type="caution">
    <text evidence="11">The sequence shown here is derived from an EMBL/GenBank/DDBJ whole genome shotgun (WGS) entry which is preliminary data.</text>
</comment>
<feature type="transmembrane region" description="Helical" evidence="9">
    <location>
        <begin position="63"/>
        <end position="81"/>
    </location>
</feature>
<evidence type="ECO:0000256" key="2">
    <source>
        <dbReference type="ARBA" id="ARBA00022448"/>
    </source>
</evidence>
<gene>
    <name evidence="11" type="ORF">C8N30_1460</name>
</gene>
<reference evidence="11 12" key="1">
    <citation type="submission" date="2018-09" db="EMBL/GenBank/DDBJ databases">
        <title>Genomic Encyclopedia of Archaeal and Bacterial Type Strains, Phase II (KMG-II): from individual species to whole genera.</title>
        <authorList>
            <person name="Goeker M."/>
        </authorList>
    </citation>
    <scope>NUCLEOTIDE SEQUENCE [LARGE SCALE GENOMIC DNA]</scope>
    <source>
        <strain evidence="11 12">DSM 11458</strain>
    </source>
</reference>
<evidence type="ECO:0000313" key="11">
    <source>
        <dbReference type="EMBL" id="RKE96882.1"/>
    </source>
</evidence>
<feature type="transmembrane region" description="Helical" evidence="9">
    <location>
        <begin position="178"/>
        <end position="197"/>
    </location>
</feature>
<evidence type="ECO:0000313" key="12">
    <source>
        <dbReference type="Proteomes" id="UP000284407"/>
    </source>
</evidence>
<protein>
    <recommendedName>
        <fullName evidence="9">TRAP transporter small permease protein</fullName>
    </recommendedName>
</protein>
<feature type="transmembrane region" description="Helical" evidence="9">
    <location>
        <begin position="96"/>
        <end position="113"/>
    </location>
</feature>
<dbReference type="STRING" id="1443111.Z949_3477"/>
<comment type="similarity">
    <text evidence="8 9">Belongs to the TRAP transporter small permease family.</text>
</comment>
<evidence type="ECO:0000256" key="5">
    <source>
        <dbReference type="ARBA" id="ARBA00022692"/>
    </source>
</evidence>
<keyword evidence="2 9" id="KW-0813">Transport</keyword>
<keyword evidence="6 9" id="KW-1133">Transmembrane helix</keyword>
<sequence length="222" mass="25278">MSIWSEALSVIPAILSGDPWEMKTAFYSDGMWLFGVIVTLAGGYLAHLVFLKVPIIERHLERGVSVVAYLMIAMIIFWGVIDRFVFSHQWSGSTTVPPFLFMIMAWFGCSYNVKLRTHLSFSEFRSKMKPQRQMMTLSLDTVLWLGFCLIAITTSLRFTAYSADNFQMVDGVDDVMKWWFYITVPVAFILMAGRVIGNWLEDWGNYRTGAPIIKQAVIGGDI</sequence>
<keyword evidence="7 9" id="KW-0472">Membrane</keyword>
<name>A0A420DRL2_9RHOB</name>